<organism evidence="6 7">
    <name type="scientific">Rhodococcus artemisiae</name>
    <dbReference type="NCBI Taxonomy" id="714159"/>
    <lineage>
        <taxon>Bacteria</taxon>
        <taxon>Bacillati</taxon>
        <taxon>Actinomycetota</taxon>
        <taxon>Actinomycetes</taxon>
        <taxon>Mycobacteriales</taxon>
        <taxon>Nocardiaceae</taxon>
        <taxon>Rhodococcus</taxon>
    </lineage>
</organism>
<proteinExistence type="predicted"/>
<dbReference type="InterPro" id="IPR004111">
    <property type="entry name" value="Repressor_TetR_C"/>
</dbReference>
<evidence type="ECO:0000256" key="4">
    <source>
        <dbReference type="PROSITE-ProRule" id="PRU00335"/>
    </source>
</evidence>
<dbReference type="SUPFAM" id="SSF48498">
    <property type="entry name" value="Tetracyclin repressor-like, C-terminal domain"/>
    <property type="match status" value="1"/>
</dbReference>
<evidence type="ECO:0000256" key="3">
    <source>
        <dbReference type="ARBA" id="ARBA00023163"/>
    </source>
</evidence>
<dbReference type="Pfam" id="PF02909">
    <property type="entry name" value="TetR_C_1"/>
    <property type="match status" value="1"/>
</dbReference>
<dbReference type="Proteomes" id="UP001336020">
    <property type="component" value="Unassembled WGS sequence"/>
</dbReference>
<dbReference type="InterPro" id="IPR001647">
    <property type="entry name" value="HTH_TetR"/>
</dbReference>
<dbReference type="InterPro" id="IPR036271">
    <property type="entry name" value="Tet_transcr_reg_TetR-rel_C_sf"/>
</dbReference>
<dbReference type="EMBL" id="JAUTXY010000002">
    <property type="protein sequence ID" value="MEE2057156.1"/>
    <property type="molecule type" value="Genomic_DNA"/>
</dbReference>
<dbReference type="InterPro" id="IPR009057">
    <property type="entry name" value="Homeodomain-like_sf"/>
</dbReference>
<keyword evidence="7" id="KW-1185">Reference proteome</keyword>
<keyword evidence="3" id="KW-0804">Transcription</keyword>
<dbReference type="PROSITE" id="PS50977">
    <property type="entry name" value="HTH_TETR_2"/>
    <property type="match status" value="1"/>
</dbReference>
<dbReference type="Pfam" id="PF00440">
    <property type="entry name" value="TetR_N"/>
    <property type="match status" value="1"/>
</dbReference>
<comment type="caution">
    <text evidence="6">The sequence shown here is derived from an EMBL/GenBank/DDBJ whole genome shotgun (WGS) entry which is preliminary data.</text>
</comment>
<gene>
    <name evidence="6" type="ORF">Q7514_06400</name>
</gene>
<name>A0ABU7L6I4_9NOCA</name>
<dbReference type="PANTHER" id="PTHR30055:SF151">
    <property type="entry name" value="TRANSCRIPTIONAL REGULATORY PROTEIN"/>
    <property type="match status" value="1"/>
</dbReference>
<protein>
    <submittedName>
        <fullName evidence="6">TetR/AcrR family transcriptional regulator</fullName>
    </submittedName>
</protein>
<evidence type="ECO:0000313" key="6">
    <source>
        <dbReference type="EMBL" id="MEE2057156.1"/>
    </source>
</evidence>
<dbReference type="Gene3D" id="1.10.10.60">
    <property type="entry name" value="Homeodomain-like"/>
    <property type="match status" value="1"/>
</dbReference>
<dbReference type="PANTHER" id="PTHR30055">
    <property type="entry name" value="HTH-TYPE TRANSCRIPTIONAL REGULATOR RUTR"/>
    <property type="match status" value="1"/>
</dbReference>
<evidence type="ECO:0000256" key="2">
    <source>
        <dbReference type="ARBA" id="ARBA00023125"/>
    </source>
</evidence>
<feature type="domain" description="HTH tetR-type" evidence="5">
    <location>
        <begin position="22"/>
        <end position="82"/>
    </location>
</feature>
<reference evidence="6 7" key="1">
    <citation type="submission" date="2023-07" db="EMBL/GenBank/DDBJ databases">
        <authorList>
            <person name="Girao M."/>
            <person name="Carvalho M.F."/>
        </authorList>
    </citation>
    <scope>NUCLEOTIDE SEQUENCE [LARGE SCALE GENOMIC DNA]</scope>
    <source>
        <strain evidence="6 7">YIM65754</strain>
    </source>
</reference>
<dbReference type="Gene3D" id="1.10.357.10">
    <property type="entry name" value="Tetracycline Repressor, domain 2"/>
    <property type="match status" value="1"/>
</dbReference>
<keyword evidence="2 4" id="KW-0238">DNA-binding</keyword>
<accession>A0ABU7L6I4</accession>
<dbReference type="SUPFAM" id="SSF46689">
    <property type="entry name" value="Homeodomain-like"/>
    <property type="match status" value="1"/>
</dbReference>
<evidence type="ECO:0000256" key="1">
    <source>
        <dbReference type="ARBA" id="ARBA00023015"/>
    </source>
</evidence>
<feature type="DNA-binding region" description="H-T-H motif" evidence="4">
    <location>
        <begin position="45"/>
        <end position="64"/>
    </location>
</feature>
<dbReference type="RefSeq" id="WP_330132407.1">
    <property type="nucleotide sequence ID" value="NZ_JAUTXY010000002.1"/>
</dbReference>
<keyword evidence="1" id="KW-0805">Transcription regulation</keyword>
<evidence type="ECO:0000313" key="7">
    <source>
        <dbReference type="Proteomes" id="UP001336020"/>
    </source>
</evidence>
<sequence length="228" mass="24704">MAKKTQTIVWDRTDGTRGPAPSHSRDEFAAAAMELASEGGLPSVSTRRIAQKLGVSQSAVYRYVSGADDIFDIMVDATVGEIDLEVPLRGEAIDDLIALARRAKSVHVKYPWLLDLPVESMRVGPRTIDFLEYALRAMASVDVPGNVKMQTIAVLNALVQQFARAEVSGGESRQGRLIAQVAYLHKIAEQGSHPFLAAVLTPADVDHVPGDMFDQVLRRVLEGVLAGD</sequence>
<dbReference type="InterPro" id="IPR050109">
    <property type="entry name" value="HTH-type_TetR-like_transc_reg"/>
</dbReference>
<evidence type="ECO:0000259" key="5">
    <source>
        <dbReference type="PROSITE" id="PS50977"/>
    </source>
</evidence>